<evidence type="ECO:0000313" key="1">
    <source>
        <dbReference type="EMBL" id="SHH89554.1"/>
    </source>
</evidence>
<reference evidence="2" key="1">
    <citation type="submission" date="2016-11" db="EMBL/GenBank/DDBJ databases">
        <authorList>
            <person name="Varghese N."/>
            <person name="Submissions S."/>
        </authorList>
    </citation>
    <scope>NUCLEOTIDE SEQUENCE [LARGE SCALE GENOMIC DNA]</scope>
    <source>
        <strain evidence="2">DSM 100572</strain>
    </source>
</reference>
<dbReference type="Proteomes" id="UP000184109">
    <property type="component" value="Unassembled WGS sequence"/>
</dbReference>
<keyword evidence="2" id="KW-1185">Reference proteome</keyword>
<sequence length="264" mass="31061">MTNDYYYSINIRKTTPFCAENYILKTSEIKLFLEREFGDSMKEFSLSEQSEVLNKLKIKFKERLTSNQYTSDKIINDLLTNLERFLKDAALTCSLYISTINQIDEMPIQDRIPTKFIGKIPVNEYTIGIPQIFAHSFLDGMVKVSNTLRIMTEERKTPYIEAETRAKINNIYYEFDNAFPNIWDVRNSWQHIEDRMRGKGKFEKELNAKMLVLSTLNGHNLTYTISDGHIHSIEISKKSLIKAQYFVQQTWDCFEWIKGKEIIQ</sequence>
<protein>
    <submittedName>
        <fullName evidence="1">Uncharacterized protein</fullName>
    </submittedName>
</protein>
<proteinExistence type="predicted"/>
<evidence type="ECO:0000313" key="2">
    <source>
        <dbReference type="Proteomes" id="UP000184109"/>
    </source>
</evidence>
<organism evidence="1 2">
    <name type="scientific">Wenyingzhuangia marina</name>
    <dbReference type="NCBI Taxonomy" id="1195760"/>
    <lineage>
        <taxon>Bacteria</taxon>
        <taxon>Pseudomonadati</taxon>
        <taxon>Bacteroidota</taxon>
        <taxon>Flavobacteriia</taxon>
        <taxon>Flavobacteriales</taxon>
        <taxon>Flavobacteriaceae</taxon>
        <taxon>Wenyingzhuangia</taxon>
    </lineage>
</organism>
<dbReference type="OrthoDB" id="9178565at2"/>
<dbReference type="STRING" id="1195760.SAMN05444281_2569"/>
<name>A0A1M5WQZ3_9FLAO</name>
<dbReference type="EMBL" id="FQXQ01000006">
    <property type="protein sequence ID" value="SHH89554.1"/>
    <property type="molecule type" value="Genomic_DNA"/>
</dbReference>
<accession>A0A1M5WQZ3</accession>
<dbReference type="RefSeq" id="WP_143155304.1">
    <property type="nucleotide sequence ID" value="NZ_BMEN01000005.1"/>
</dbReference>
<dbReference type="AlphaFoldDB" id="A0A1M5WQZ3"/>
<gene>
    <name evidence="1" type="ORF">SAMN05444281_2569</name>
</gene>